<feature type="domain" description="ABC transmembrane type-1" evidence="14">
    <location>
        <begin position="292"/>
        <end position="534"/>
    </location>
</feature>
<dbReference type="GO" id="GO:0005524">
    <property type="term" value="F:ATP binding"/>
    <property type="evidence" value="ECO:0007669"/>
    <property type="project" value="UniProtKB-KW"/>
</dbReference>
<dbReference type="InterPro" id="IPR012677">
    <property type="entry name" value="Nucleotide-bd_a/b_plait_sf"/>
</dbReference>
<keyword evidence="2" id="KW-0813">Transport</keyword>
<dbReference type="PANTHER" id="PTHR24223:SF443">
    <property type="entry name" value="MULTIDRUG-RESISTANCE LIKE PROTEIN 1, ISOFORM I"/>
    <property type="match status" value="1"/>
</dbReference>
<organism evidence="15 16">
    <name type="scientific">Streblomastix strix</name>
    <dbReference type="NCBI Taxonomy" id="222440"/>
    <lineage>
        <taxon>Eukaryota</taxon>
        <taxon>Metamonada</taxon>
        <taxon>Preaxostyla</taxon>
        <taxon>Oxymonadida</taxon>
        <taxon>Streblomastigidae</taxon>
        <taxon>Streblomastix</taxon>
    </lineage>
</organism>
<keyword evidence="5" id="KW-0547">Nucleotide-binding</keyword>
<dbReference type="SMART" id="SM00382">
    <property type="entry name" value="AAA"/>
    <property type="match status" value="2"/>
</dbReference>
<dbReference type="InterPro" id="IPR011527">
    <property type="entry name" value="ABC1_TM_dom"/>
</dbReference>
<sequence>SSVQSQEQLPQIQQIQQVQEAEPVKQEAEPIKQESEPEPQIQIQTQTQPQPISRIQNFHEQYPYPTNSPSPPIEAIIEQTQQVNPVIIEDQNKDKEKEKEKSKEAEVVQVIVEEEEEEDDDEDDEQEQLDSNQQQRKIHLQDINIDFPKGSLTMIIGSAGSGKSNLGSAIIGDIERQSGEMKCNGTIAYYSQIPWIDNNTIRENIILGQVYNSQKYNEVVHSCALENDLQQLSAKDMTIIGENGVNLSDVLKAKIQLARAVYSDRDIYVLDDPLSAVDVQVGKFDNYLQKMLIYGIGIVFFFLIILFHTIVAAFGQKKSNLLIHNNLLNSVMNSPTSFFDITPLRRILNVMQVNLTNVDINLYNMMSYLITTVINFIGQIIIIGVNTPLLLAVGIPALIVFYIINALHSRASRRFQHMDSISKSNLMQQYSDIVSGNGLSTIRMYKLEESWKSKVNNLIDLWGLRWVLYMEGQQWAMLYTSIASTVLMAGVVILGWFYMNTATLSVAILAAFSFTYLGSNAIQQSTELQTQMASFGRIQFYSSQLPQQIRRSQINPVDPPNNWPQKGKLQYKDVSFRQRSRAPYNFSNVNFTFQVGEKIGVCGRTGSGKSSLMFPLFRMVELDPKLQPQMIDYKTGLIIQSDPNETPNKGSIYIDDIDISKVDITKVRQSITLISQDPTLFTGTLRYNLDITGNSTDDKIWESLDIVQIKDLIQQFPDGLDTQIVECGSYFSIGQKQLICLARAILNNSRIIVIHELTESVDVNSDNKIQKIIREQLVDKTVRIEVQQFDLFPMAQNVPNKLDPIPNPLQGPGPPVAYGPPLGGYYPPYPYPDAYYGYPPYMLPPQQAQNQVNSSTHKHHHHHHHQKSVSQSSSSSKSPSPQRQKVKQQTHLAQSSNYSEEQIRNCDCLFIGNVSFRLDERDISEFFGGYQNGVRSVFISREPNTKLSKGFGYVYFQSHEEADICLKERQGAVLDGRVVRIDWDVKRSTQPNKIRLEINEEKLIRQINQVSKTTDEINKVEQNEQKNEKIANPYQQAPPYYPNYNQPPPQTYNPSYPPPPNNLYNAAYPNQFLNQVPTPYNITPPVGYGGIVSQPSSINVSPPTTIISNQKSLSDKVSNKSSNKSKSLSQS</sequence>
<feature type="region of interest" description="Disordered" evidence="10">
    <location>
        <begin position="842"/>
        <end position="897"/>
    </location>
</feature>
<dbReference type="GO" id="GO:0005774">
    <property type="term" value="C:vacuolar membrane"/>
    <property type="evidence" value="ECO:0007669"/>
    <property type="project" value="UniProtKB-SubCell"/>
</dbReference>
<evidence type="ECO:0000256" key="11">
    <source>
        <dbReference type="SAM" id="Phobius"/>
    </source>
</evidence>
<dbReference type="PROSITE" id="PS50929">
    <property type="entry name" value="ABC_TM1F"/>
    <property type="match status" value="1"/>
</dbReference>
<comment type="subcellular location">
    <subcellularLocation>
        <location evidence="1">Vacuole membrane</location>
        <topology evidence="1">Multi-pass membrane protein</topology>
    </subcellularLocation>
</comment>
<dbReference type="GO" id="GO:0016887">
    <property type="term" value="F:ATP hydrolysis activity"/>
    <property type="evidence" value="ECO:0007669"/>
    <property type="project" value="InterPro"/>
</dbReference>
<dbReference type="Pfam" id="PF00664">
    <property type="entry name" value="ABC_membrane"/>
    <property type="match status" value="1"/>
</dbReference>
<dbReference type="CDD" id="cd00590">
    <property type="entry name" value="RRM_SF"/>
    <property type="match status" value="1"/>
</dbReference>
<keyword evidence="7 11" id="KW-1133">Transmembrane helix</keyword>
<evidence type="ECO:0000256" key="1">
    <source>
        <dbReference type="ARBA" id="ARBA00004128"/>
    </source>
</evidence>
<feature type="compositionally biased region" description="Basic residues" evidence="10">
    <location>
        <begin position="856"/>
        <end position="867"/>
    </location>
</feature>
<dbReference type="InterPro" id="IPR003439">
    <property type="entry name" value="ABC_transporter-like_ATP-bd"/>
</dbReference>
<evidence type="ECO:0000256" key="9">
    <source>
        <dbReference type="PROSITE-ProRule" id="PRU00176"/>
    </source>
</evidence>
<feature type="compositionally biased region" description="Low complexity" evidence="10">
    <location>
        <begin position="1119"/>
        <end position="1131"/>
    </location>
</feature>
<keyword evidence="4" id="KW-0677">Repeat</keyword>
<evidence type="ECO:0000256" key="5">
    <source>
        <dbReference type="ARBA" id="ARBA00022741"/>
    </source>
</evidence>
<keyword evidence="8 11" id="KW-0472">Membrane</keyword>
<evidence type="ECO:0000313" key="15">
    <source>
        <dbReference type="EMBL" id="KAA6381357.1"/>
    </source>
</evidence>
<feature type="region of interest" description="Disordered" evidence="10">
    <location>
        <begin position="1"/>
        <end position="75"/>
    </location>
</feature>
<dbReference type="CDD" id="cd03250">
    <property type="entry name" value="ABCC_MRP_domain1"/>
    <property type="match status" value="1"/>
</dbReference>
<keyword evidence="3 11" id="KW-0812">Transmembrane</keyword>
<evidence type="ECO:0000256" key="2">
    <source>
        <dbReference type="ARBA" id="ARBA00022448"/>
    </source>
</evidence>
<evidence type="ECO:0000256" key="6">
    <source>
        <dbReference type="ARBA" id="ARBA00022840"/>
    </source>
</evidence>
<evidence type="ECO:0000256" key="7">
    <source>
        <dbReference type="ARBA" id="ARBA00022989"/>
    </source>
</evidence>
<dbReference type="InterPro" id="IPR000504">
    <property type="entry name" value="RRM_dom"/>
</dbReference>
<feature type="non-terminal residue" evidence="15">
    <location>
        <position position="1131"/>
    </location>
</feature>
<evidence type="ECO:0000259" key="14">
    <source>
        <dbReference type="PROSITE" id="PS50929"/>
    </source>
</evidence>
<dbReference type="Proteomes" id="UP000324800">
    <property type="component" value="Unassembled WGS sequence"/>
</dbReference>
<feature type="region of interest" description="Disordered" evidence="10">
    <location>
        <begin position="113"/>
        <end position="135"/>
    </location>
</feature>
<dbReference type="GO" id="GO:0003723">
    <property type="term" value="F:RNA binding"/>
    <property type="evidence" value="ECO:0007669"/>
    <property type="project" value="UniProtKB-UniRule"/>
</dbReference>
<feature type="compositionally biased region" description="Low complexity" evidence="10">
    <location>
        <begin position="868"/>
        <end position="889"/>
    </location>
</feature>
<dbReference type="Pfam" id="PF00076">
    <property type="entry name" value="RRM_1"/>
    <property type="match status" value="1"/>
</dbReference>
<evidence type="ECO:0000256" key="3">
    <source>
        <dbReference type="ARBA" id="ARBA00022692"/>
    </source>
</evidence>
<keyword evidence="9" id="KW-0694">RNA-binding</keyword>
<feature type="transmembrane region" description="Helical" evidence="11">
    <location>
        <begin position="291"/>
        <end position="314"/>
    </location>
</feature>
<reference evidence="15 16" key="1">
    <citation type="submission" date="2019-03" db="EMBL/GenBank/DDBJ databases">
        <title>Single cell metagenomics reveals metabolic interactions within the superorganism composed of flagellate Streblomastix strix and complex community of Bacteroidetes bacteria on its surface.</title>
        <authorList>
            <person name="Treitli S.C."/>
            <person name="Kolisko M."/>
            <person name="Husnik F."/>
            <person name="Keeling P."/>
            <person name="Hampl V."/>
        </authorList>
    </citation>
    <scope>NUCLEOTIDE SEQUENCE [LARGE SCALE GENOMIC DNA]</scope>
    <source>
        <strain evidence="15">ST1C</strain>
    </source>
</reference>
<evidence type="ECO:0000259" key="13">
    <source>
        <dbReference type="PROSITE" id="PS50893"/>
    </source>
</evidence>
<dbReference type="Gene3D" id="3.40.50.300">
    <property type="entry name" value="P-loop containing nucleotide triphosphate hydrolases"/>
    <property type="match status" value="2"/>
</dbReference>
<feature type="region of interest" description="Disordered" evidence="10">
    <location>
        <begin position="1022"/>
        <end position="1061"/>
    </location>
</feature>
<protein>
    <submittedName>
        <fullName evidence="15">Putative ATP-binding cassette sub-family C member 9</fullName>
    </submittedName>
</protein>
<feature type="compositionally biased region" description="Polar residues" evidence="10">
    <location>
        <begin position="1100"/>
        <end position="1110"/>
    </location>
</feature>
<dbReference type="PROSITE" id="PS50893">
    <property type="entry name" value="ABC_TRANSPORTER_2"/>
    <property type="match status" value="2"/>
</dbReference>
<evidence type="ECO:0000313" key="16">
    <source>
        <dbReference type="Proteomes" id="UP000324800"/>
    </source>
</evidence>
<evidence type="ECO:0000259" key="12">
    <source>
        <dbReference type="PROSITE" id="PS50102"/>
    </source>
</evidence>
<dbReference type="InterPro" id="IPR036640">
    <property type="entry name" value="ABC1_TM_sf"/>
</dbReference>
<evidence type="ECO:0000256" key="10">
    <source>
        <dbReference type="SAM" id="MobiDB-lite"/>
    </source>
</evidence>
<dbReference type="AlphaFoldDB" id="A0A5J4VFM2"/>
<dbReference type="InterPro" id="IPR027417">
    <property type="entry name" value="P-loop_NTPase"/>
</dbReference>
<proteinExistence type="predicted"/>
<dbReference type="Pfam" id="PF00005">
    <property type="entry name" value="ABC_tran"/>
    <property type="match status" value="2"/>
</dbReference>
<feature type="non-terminal residue" evidence="15">
    <location>
        <position position="1"/>
    </location>
</feature>
<feature type="domain" description="RRM" evidence="12">
    <location>
        <begin position="907"/>
        <end position="986"/>
    </location>
</feature>
<feature type="compositionally biased region" description="Low complexity" evidence="10">
    <location>
        <begin position="1"/>
        <end position="20"/>
    </location>
</feature>
<dbReference type="OrthoDB" id="439808at2759"/>
<feature type="compositionally biased region" description="Basic and acidic residues" evidence="10">
    <location>
        <begin position="22"/>
        <end position="35"/>
    </location>
</feature>
<name>A0A5J4VFM2_9EUKA</name>
<dbReference type="PROSITE" id="PS50102">
    <property type="entry name" value="RRM"/>
    <property type="match status" value="1"/>
</dbReference>
<evidence type="ECO:0000256" key="4">
    <source>
        <dbReference type="ARBA" id="ARBA00022737"/>
    </source>
</evidence>
<keyword evidence="6 15" id="KW-0067">ATP-binding</keyword>
<dbReference type="PANTHER" id="PTHR24223">
    <property type="entry name" value="ATP-BINDING CASSETTE SUB-FAMILY C"/>
    <property type="match status" value="1"/>
</dbReference>
<comment type="caution">
    <text evidence="15">The sequence shown here is derived from an EMBL/GenBank/DDBJ whole genome shotgun (WGS) entry which is preliminary data.</text>
</comment>
<dbReference type="InterPro" id="IPR035979">
    <property type="entry name" value="RBD_domain_sf"/>
</dbReference>
<feature type="region of interest" description="Disordered" evidence="10">
    <location>
        <begin position="1100"/>
        <end position="1131"/>
    </location>
</feature>
<feature type="transmembrane region" description="Helical" evidence="11">
    <location>
        <begin position="389"/>
        <end position="408"/>
    </location>
</feature>
<accession>A0A5J4VFM2</accession>
<feature type="compositionally biased region" description="Low complexity" evidence="10">
    <location>
        <begin position="38"/>
        <end position="56"/>
    </location>
</feature>
<dbReference type="SUPFAM" id="SSF52540">
    <property type="entry name" value="P-loop containing nucleoside triphosphate hydrolases"/>
    <property type="match status" value="2"/>
</dbReference>
<dbReference type="InterPro" id="IPR050173">
    <property type="entry name" value="ABC_transporter_C-like"/>
</dbReference>
<feature type="transmembrane region" description="Helical" evidence="11">
    <location>
        <begin position="362"/>
        <end position="383"/>
    </location>
</feature>
<feature type="compositionally biased region" description="Pro residues" evidence="10">
    <location>
        <begin position="1039"/>
        <end position="1061"/>
    </location>
</feature>
<dbReference type="Gene3D" id="3.30.70.330">
    <property type="match status" value="1"/>
</dbReference>
<dbReference type="EMBL" id="SNRW01007369">
    <property type="protein sequence ID" value="KAA6381357.1"/>
    <property type="molecule type" value="Genomic_DNA"/>
</dbReference>
<evidence type="ECO:0000256" key="8">
    <source>
        <dbReference type="ARBA" id="ARBA00023136"/>
    </source>
</evidence>
<dbReference type="SUPFAM" id="SSF54928">
    <property type="entry name" value="RNA-binding domain, RBD"/>
    <property type="match status" value="1"/>
</dbReference>
<dbReference type="SMART" id="SM00360">
    <property type="entry name" value="RRM"/>
    <property type="match status" value="1"/>
</dbReference>
<dbReference type="GO" id="GO:0140359">
    <property type="term" value="F:ABC-type transporter activity"/>
    <property type="evidence" value="ECO:0007669"/>
    <property type="project" value="InterPro"/>
</dbReference>
<feature type="domain" description="ABC transporter" evidence="13">
    <location>
        <begin position="124"/>
        <end position="350"/>
    </location>
</feature>
<dbReference type="InterPro" id="IPR003593">
    <property type="entry name" value="AAA+_ATPase"/>
</dbReference>
<feature type="compositionally biased region" description="Acidic residues" evidence="10">
    <location>
        <begin position="113"/>
        <end position="128"/>
    </location>
</feature>
<dbReference type="SUPFAM" id="SSF90123">
    <property type="entry name" value="ABC transporter transmembrane region"/>
    <property type="match status" value="1"/>
</dbReference>
<feature type="domain" description="ABC transporter" evidence="13">
    <location>
        <begin position="569"/>
        <end position="835"/>
    </location>
</feature>
<feature type="transmembrane region" description="Helical" evidence="11">
    <location>
        <begin position="475"/>
        <end position="498"/>
    </location>
</feature>
<gene>
    <name evidence="15" type="ORF">EZS28_023116</name>
</gene>